<proteinExistence type="inferred from homology"/>
<dbReference type="PANTHER" id="PTHR43391:SF14">
    <property type="entry name" value="DEHYDROGENASE_REDUCTASE SDR FAMILY PROTEIN 7-LIKE"/>
    <property type="match status" value="1"/>
</dbReference>
<feature type="region of interest" description="Disordered" evidence="5">
    <location>
        <begin position="273"/>
        <end position="295"/>
    </location>
</feature>
<dbReference type="PANTHER" id="PTHR43391">
    <property type="entry name" value="RETINOL DEHYDROGENASE-RELATED"/>
    <property type="match status" value="1"/>
</dbReference>
<dbReference type="InterPro" id="IPR002347">
    <property type="entry name" value="SDR_fam"/>
</dbReference>
<organism evidence="6 7">
    <name type="scientific">Janibacter alkaliphilus</name>
    <dbReference type="NCBI Taxonomy" id="1069963"/>
    <lineage>
        <taxon>Bacteria</taxon>
        <taxon>Bacillati</taxon>
        <taxon>Actinomycetota</taxon>
        <taxon>Actinomycetes</taxon>
        <taxon>Micrococcales</taxon>
        <taxon>Intrasporangiaceae</taxon>
        <taxon>Janibacter</taxon>
    </lineage>
</organism>
<dbReference type="Gene3D" id="3.40.50.720">
    <property type="entry name" value="NAD(P)-binding Rossmann-like Domain"/>
    <property type="match status" value="1"/>
</dbReference>
<evidence type="ECO:0000313" key="6">
    <source>
        <dbReference type="EMBL" id="NYG36328.1"/>
    </source>
</evidence>
<comment type="caution">
    <text evidence="6">The sequence shown here is derived from an EMBL/GenBank/DDBJ whole genome shotgun (WGS) entry which is preliminary data.</text>
</comment>
<feature type="compositionally biased region" description="Basic and acidic residues" evidence="5">
    <location>
        <begin position="284"/>
        <end position="295"/>
    </location>
</feature>
<keyword evidence="2" id="KW-0521">NADP</keyword>
<dbReference type="PRINTS" id="PR00080">
    <property type="entry name" value="SDRFAMILY"/>
</dbReference>
<dbReference type="Pfam" id="PF00106">
    <property type="entry name" value="adh_short"/>
    <property type="match status" value="1"/>
</dbReference>
<sequence length="295" mass="31467">MNLLNRDLASMAGARCLVTGGASGLGLELVRLLAADGARVLVADVHEQTPAGLPEGVEYRRLDVRVDEQWDEARVDVETRWGGLDLLVLNAGIAVGGRIEVTSLEDWQRIVDINLLGVVRGFHSFVPMMKQAGSGRIVVTASAAGLVHPPAMSAYNAVKAGVVALAETTRAELAPAGITVSAICPSFFRTNLHESLHGKDVEMEQTATSLITDAPRTAAQVASSAYAQIRAGKHLVLPDGEARFAFYGKRFARPVYDRVMLFVGGRVDKGGEPLPGPVARVRKRQGERAAARRAA</sequence>
<evidence type="ECO:0000256" key="2">
    <source>
        <dbReference type="ARBA" id="ARBA00022857"/>
    </source>
</evidence>
<dbReference type="Proteomes" id="UP000592181">
    <property type="component" value="Unassembled WGS sequence"/>
</dbReference>
<dbReference type="EMBL" id="JACBZX010000001">
    <property type="protein sequence ID" value="NYG36328.1"/>
    <property type="molecule type" value="Genomic_DNA"/>
</dbReference>
<evidence type="ECO:0000256" key="1">
    <source>
        <dbReference type="ARBA" id="ARBA00006484"/>
    </source>
</evidence>
<evidence type="ECO:0000256" key="3">
    <source>
        <dbReference type="ARBA" id="ARBA00023002"/>
    </source>
</evidence>
<reference evidence="6 7" key="1">
    <citation type="submission" date="2020-07" db="EMBL/GenBank/DDBJ databases">
        <title>Sequencing the genomes of 1000 actinobacteria strains.</title>
        <authorList>
            <person name="Klenk H.-P."/>
        </authorList>
    </citation>
    <scope>NUCLEOTIDE SEQUENCE [LARGE SCALE GENOMIC DNA]</scope>
    <source>
        <strain evidence="6 7">DSM 24723</strain>
    </source>
</reference>
<dbReference type="GO" id="GO:0016491">
    <property type="term" value="F:oxidoreductase activity"/>
    <property type="evidence" value="ECO:0007669"/>
    <property type="project" value="UniProtKB-KW"/>
</dbReference>
<dbReference type="GO" id="GO:0005829">
    <property type="term" value="C:cytosol"/>
    <property type="evidence" value="ECO:0007669"/>
    <property type="project" value="TreeGrafter"/>
</dbReference>
<keyword evidence="7" id="KW-1185">Reference proteome</keyword>
<evidence type="ECO:0000256" key="5">
    <source>
        <dbReference type="SAM" id="MobiDB-lite"/>
    </source>
</evidence>
<dbReference type="SUPFAM" id="SSF51735">
    <property type="entry name" value="NAD(P)-binding Rossmann-fold domains"/>
    <property type="match status" value="1"/>
</dbReference>
<comment type="similarity">
    <text evidence="1 4">Belongs to the short-chain dehydrogenases/reductases (SDR) family.</text>
</comment>
<keyword evidence="3" id="KW-0560">Oxidoreductase</keyword>
<name>A0A852X1M4_9MICO</name>
<protein>
    <submittedName>
        <fullName evidence="6">NAD(P)-dependent dehydrogenase (Short-subunit alcohol dehydrogenase family)</fullName>
    </submittedName>
</protein>
<dbReference type="PRINTS" id="PR00081">
    <property type="entry name" value="GDHRDH"/>
</dbReference>
<gene>
    <name evidence="6" type="ORF">BJY28_000797</name>
</gene>
<dbReference type="AlphaFoldDB" id="A0A852X1M4"/>
<dbReference type="InterPro" id="IPR036291">
    <property type="entry name" value="NAD(P)-bd_dom_sf"/>
</dbReference>
<accession>A0A852X1M4</accession>
<dbReference type="RefSeq" id="WP_179461853.1">
    <property type="nucleotide sequence ID" value="NZ_JACBZX010000001.1"/>
</dbReference>
<dbReference type="CDD" id="cd05233">
    <property type="entry name" value="SDR_c"/>
    <property type="match status" value="1"/>
</dbReference>
<evidence type="ECO:0000256" key="4">
    <source>
        <dbReference type="RuleBase" id="RU000363"/>
    </source>
</evidence>
<evidence type="ECO:0000313" key="7">
    <source>
        <dbReference type="Proteomes" id="UP000592181"/>
    </source>
</evidence>